<evidence type="ECO:0000313" key="2">
    <source>
        <dbReference type="Proteomes" id="UP000682877"/>
    </source>
</evidence>
<reference evidence="1" key="1">
    <citation type="submission" date="2021-01" db="EMBL/GenBank/DDBJ databases">
        <authorList>
            <person name="Bezrukov I."/>
        </authorList>
    </citation>
    <scope>NUCLEOTIDE SEQUENCE</scope>
</reference>
<dbReference type="EMBL" id="LR999457">
    <property type="protein sequence ID" value="CAE6207190.1"/>
    <property type="molecule type" value="Genomic_DNA"/>
</dbReference>
<keyword evidence="2" id="KW-1185">Reference proteome</keyword>
<protein>
    <submittedName>
        <fullName evidence="1">Uncharacterized protein</fullName>
    </submittedName>
</protein>
<accession>A0A8S2AX89</accession>
<dbReference type="AlphaFoldDB" id="A0A8S2AX89"/>
<organism evidence="1 2">
    <name type="scientific">Arabidopsis arenosa</name>
    <name type="common">Sand rock-cress</name>
    <name type="synonym">Cardaminopsis arenosa</name>
    <dbReference type="NCBI Taxonomy" id="38785"/>
    <lineage>
        <taxon>Eukaryota</taxon>
        <taxon>Viridiplantae</taxon>
        <taxon>Streptophyta</taxon>
        <taxon>Embryophyta</taxon>
        <taxon>Tracheophyta</taxon>
        <taxon>Spermatophyta</taxon>
        <taxon>Magnoliopsida</taxon>
        <taxon>eudicotyledons</taxon>
        <taxon>Gunneridae</taxon>
        <taxon>Pentapetalae</taxon>
        <taxon>rosids</taxon>
        <taxon>malvids</taxon>
        <taxon>Brassicales</taxon>
        <taxon>Brassicaceae</taxon>
        <taxon>Camelineae</taxon>
        <taxon>Arabidopsis</taxon>
    </lineage>
</organism>
<evidence type="ECO:0000313" key="1">
    <source>
        <dbReference type="EMBL" id="CAE6207190.1"/>
    </source>
</evidence>
<sequence>MSLRKNYLPGFLPWDYESVPLSRHTDVAEFISSSKITSRVKKALKRLGIFPHFVRKIGEPREQQISDIEIRRRIKAWYEGHLANNTRGVLGLMAADGGYISQLLEIQNEGGFEIVIINRPGVATHSFYTVLSQFPVITDSVAMVQRYQNSAGLGSGSGSRLVVIVFGGNGGRDQGGYGWGGSDQGGYGWGGRDQGGYGWGGRDQGGYGWGGRDQGGYGWGGRDQGGYGWGGRDRGGYGWGGRDRVDLVNTRRQSTVALSPSRVNPPFSRFHMLAWTTVPVPSHPPVAPTAMENLVAVTSVYWDMETCPVPLGCAPRRISPIGAVEDVPYDILREVYPSGISVPYG</sequence>
<gene>
    <name evidence="1" type="ORF">AARE701A_LOCUS20219</name>
</gene>
<dbReference type="Proteomes" id="UP000682877">
    <property type="component" value="Chromosome 7"/>
</dbReference>
<proteinExistence type="predicted"/>
<name>A0A8S2AX89_ARAAE</name>